<gene>
    <name evidence="1" type="ORF">UV11_C0007G0026</name>
</gene>
<name>A0A0G0ZIM0_9BACT</name>
<proteinExistence type="predicted"/>
<dbReference type="Proteomes" id="UP000034036">
    <property type="component" value="Unassembled WGS sequence"/>
</dbReference>
<reference evidence="1 2" key="1">
    <citation type="journal article" date="2015" name="Nature">
        <title>rRNA introns, odd ribosomes, and small enigmatic genomes across a large radiation of phyla.</title>
        <authorList>
            <person name="Brown C.T."/>
            <person name="Hug L.A."/>
            <person name="Thomas B.C."/>
            <person name="Sharon I."/>
            <person name="Castelle C.J."/>
            <person name="Singh A."/>
            <person name="Wilkins M.J."/>
            <person name="Williams K.H."/>
            <person name="Banfield J.F."/>
        </authorList>
    </citation>
    <scope>NUCLEOTIDE SEQUENCE [LARGE SCALE GENOMIC DNA]</scope>
</reference>
<sequence length="209" mass="24373">MRVHSLERVEEMKRLRKQGFSINELVEKFTIPKTTVWNNVHNIKILPKYISQWEAKRGGSIKRKEKNLALAKETATKLIQAGYKEYLIAFSMLYWAEGSKRACEFINSDGQMIKLYLIILRKVLNIPESAIKPTMRIFTGMDQVECLDYWYGITGMPKDRFTIRFNDGGISGKTKYGMCRITVRKGHQTLKIIHSLRELIFNELMANNF</sequence>
<evidence type="ECO:0000313" key="2">
    <source>
        <dbReference type="Proteomes" id="UP000034036"/>
    </source>
</evidence>
<evidence type="ECO:0000313" key="1">
    <source>
        <dbReference type="EMBL" id="KKS48570.1"/>
    </source>
</evidence>
<comment type="caution">
    <text evidence="1">The sequence shown here is derived from an EMBL/GenBank/DDBJ whole genome shotgun (WGS) entry which is preliminary data.</text>
</comment>
<evidence type="ECO:0008006" key="3">
    <source>
        <dbReference type="Google" id="ProtNLM"/>
    </source>
</evidence>
<dbReference type="EMBL" id="LCDF01000007">
    <property type="protein sequence ID" value="KKS48570.1"/>
    <property type="molecule type" value="Genomic_DNA"/>
</dbReference>
<dbReference type="AlphaFoldDB" id="A0A0G0ZIM0"/>
<accession>A0A0G0ZIM0</accession>
<dbReference type="Gene3D" id="1.10.10.60">
    <property type="entry name" value="Homeodomain-like"/>
    <property type="match status" value="1"/>
</dbReference>
<dbReference type="STRING" id="1618659.UV11_C0007G0026"/>
<protein>
    <recommendedName>
        <fullName evidence="3">Resolvase helix-turn-helix domain protein</fullName>
    </recommendedName>
</protein>
<organism evidence="1 2">
    <name type="scientific">Candidatus Giovannonibacteria bacterium GW2011_GWF2_42_19</name>
    <dbReference type="NCBI Taxonomy" id="1618659"/>
    <lineage>
        <taxon>Bacteria</taxon>
        <taxon>Candidatus Giovannoniibacteriota</taxon>
    </lineage>
</organism>